<dbReference type="PATRIC" id="fig|1590.306.peg.326"/>
<evidence type="ECO:0000256" key="3">
    <source>
        <dbReference type="ARBA" id="ARBA00022679"/>
    </source>
</evidence>
<evidence type="ECO:0000313" key="5">
    <source>
        <dbReference type="EMBL" id="ODO60388.1"/>
    </source>
</evidence>
<evidence type="ECO:0000313" key="6">
    <source>
        <dbReference type="Proteomes" id="UP000094892"/>
    </source>
</evidence>
<dbReference type="InterPro" id="IPR015424">
    <property type="entry name" value="PyrdxlP-dep_Trfase"/>
</dbReference>
<dbReference type="InterPro" id="IPR004839">
    <property type="entry name" value="Aminotransferase_I/II_large"/>
</dbReference>
<dbReference type="AlphaFoldDB" id="A0A1E3KNF7"/>
<evidence type="ECO:0000256" key="2">
    <source>
        <dbReference type="ARBA" id="ARBA00022576"/>
    </source>
</evidence>
<dbReference type="Pfam" id="PF00155">
    <property type="entry name" value="Aminotran_1_2"/>
    <property type="match status" value="1"/>
</dbReference>
<dbReference type="SUPFAM" id="SSF53383">
    <property type="entry name" value="PLP-dependent transferases"/>
    <property type="match status" value="1"/>
</dbReference>
<evidence type="ECO:0000259" key="4">
    <source>
        <dbReference type="Pfam" id="PF00155"/>
    </source>
</evidence>
<comment type="cofactor">
    <cofactor evidence="1">
        <name>pyridoxal 5'-phosphate</name>
        <dbReference type="ChEBI" id="CHEBI:597326"/>
    </cofactor>
</comment>
<organism evidence="5 6">
    <name type="scientific">Lactiplantibacillus plantarum</name>
    <name type="common">Lactobacillus plantarum</name>
    <dbReference type="NCBI Taxonomy" id="1590"/>
    <lineage>
        <taxon>Bacteria</taxon>
        <taxon>Bacillati</taxon>
        <taxon>Bacillota</taxon>
        <taxon>Bacilli</taxon>
        <taxon>Lactobacillales</taxon>
        <taxon>Lactobacillaceae</taxon>
        <taxon>Lactiplantibacillus</taxon>
    </lineage>
</organism>
<dbReference type="Gene3D" id="3.40.640.10">
    <property type="entry name" value="Type I PLP-dependent aspartate aminotransferase-like (Major domain)"/>
    <property type="match status" value="1"/>
</dbReference>
<protein>
    <submittedName>
        <fullName evidence="5">Transaminase MtnE</fullName>
        <ecNumber evidence="5">2.6.1.-</ecNumber>
    </submittedName>
</protein>
<comment type="caution">
    <text evidence="5">The sequence shown here is derived from an EMBL/GenBank/DDBJ whole genome shotgun (WGS) entry which is preliminary data.</text>
</comment>
<dbReference type="InterPro" id="IPR050881">
    <property type="entry name" value="LL-DAP_aminotransferase"/>
</dbReference>
<dbReference type="NCBIfam" id="NF005977">
    <property type="entry name" value="PRK08068.1"/>
    <property type="match status" value="1"/>
</dbReference>
<evidence type="ECO:0000256" key="1">
    <source>
        <dbReference type="ARBA" id="ARBA00001933"/>
    </source>
</evidence>
<sequence length="409" mass="44685">MVDCKLVLTTIDRREALILKFEESKILQQLPKQFFANLVKKVNAKAAAGADVINLGQGNPDQPTPEFVVKAMQTATANPADHKYSLFRGLPRFKQAAADFYEREYGVKLDPETEIAVLGGSKIGLVELPFALLNPGDTMILPDPGYPDYLSGITLAQVKLALLRLTAANHFLPDYQQVDPQVAAAAKLLYLNYPNNPTGAVATSQFFQDTVDFANEPQIGIVHDFAYGAIGFDGQRPVSFLQTPGAKDVGIEMYTLSKSFNMAGWRVGFAAGNADMIEALNLIQDHLFVSVFPAIQDAAIAALNSDQQTVHELVGLYERRRNQFFTAARKIGWEPYPSGGSFYAWMPVPEGYTSEAFADLLLDKAAVAVAPGNGFGAGGEGYVRVGLLIDEPRFTEACQRIAKLHLFDR</sequence>
<dbReference type="Gene3D" id="3.90.1150.10">
    <property type="entry name" value="Aspartate Aminotransferase, domain 1"/>
    <property type="match status" value="1"/>
</dbReference>
<dbReference type="GO" id="GO:0008483">
    <property type="term" value="F:transaminase activity"/>
    <property type="evidence" value="ECO:0007669"/>
    <property type="project" value="UniProtKB-KW"/>
</dbReference>
<reference evidence="5 6" key="1">
    <citation type="submission" date="2016-08" db="EMBL/GenBank/DDBJ databases">
        <title>Genome sequencing of Lactobacillus plantarum JSA22, isolated from fermented soybean paste.</title>
        <authorList>
            <person name="Choi H.S."/>
        </authorList>
    </citation>
    <scope>NUCLEOTIDE SEQUENCE [LARGE SCALE GENOMIC DNA]</scope>
    <source>
        <strain evidence="5 6">JSA22</strain>
    </source>
</reference>
<keyword evidence="3 5" id="KW-0808">Transferase</keyword>
<dbReference type="InterPro" id="IPR015422">
    <property type="entry name" value="PyrdxlP-dep_Trfase_small"/>
</dbReference>
<dbReference type="EC" id="2.6.1.-" evidence="5"/>
<feature type="domain" description="Aminotransferase class I/classII large" evidence="4">
    <location>
        <begin position="51"/>
        <end position="401"/>
    </location>
</feature>
<proteinExistence type="predicted"/>
<dbReference type="CDD" id="cd00609">
    <property type="entry name" value="AAT_like"/>
    <property type="match status" value="1"/>
</dbReference>
<dbReference type="PANTHER" id="PTHR42832">
    <property type="entry name" value="AMINO ACID AMINOTRANSFERASE"/>
    <property type="match status" value="1"/>
</dbReference>
<gene>
    <name evidence="5" type="primary">mtnE</name>
    <name evidence="5" type="ORF">LPJSA22_00321</name>
</gene>
<dbReference type="GO" id="GO:0030170">
    <property type="term" value="F:pyridoxal phosphate binding"/>
    <property type="evidence" value="ECO:0007669"/>
    <property type="project" value="InterPro"/>
</dbReference>
<dbReference type="Proteomes" id="UP000094892">
    <property type="component" value="Unassembled WGS sequence"/>
</dbReference>
<dbReference type="EMBL" id="MCOL01000001">
    <property type="protein sequence ID" value="ODO60388.1"/>
    <property type="molecule type" value="Genomic_DNA"/>
</dbReference>
<accession>A0A1E3KNF7</accession>
<name>A0A1E3KNF7_LACPN</name>
<dbReference type="InterPro" id="IPR015421">
    <property type="entry name" value="PyrdxlP-dep_Trfase_major"/>
</dbReference>
<keyword evidence="2 5" id="KW-0032">Aminotransferase</keyword>
<dbReference type="PANTHER" id="PTHR42832:SF3">
    <property type="entry name" value="L-GLUTAMINE--4-(METHYLSULFANYL)-2-OXOBUTANOATE AMINOTRANSFERASE"/>
    <property type="match status" value="1"/>
</dbReference>